<feature type="transmembrane region" description="Helical" evidence="6">
    <location>
        <begin position="131"/>
        <end position="148"/>
    </location>
</feature>
<evidence type="ECO:0000256" key="5">
    <source>
        <dbReference type="ARBA" id="ARBA00023136"/>
    </source>
</evidence>
<dbReference type="InterPro" id="IPR005496">
    <property type="entry name" value="Integral_membrane_TerC"/>
</dbReference>
<comment type="caution">
    <text evidence="7">The sequence shown here is derived from an EMBL/GenBank/DDBJ whole genome shotgun (WGS) entry which is preliminary data.</text>
</comment>
<reference evidence="7 8" key="1">
    <citation type="journal article" date="2015" name="Nature">
        <title>rRNA introns, odd ribosomes, and small enigmatic genomes across a large radiation of phyla.</title>
        <authorList>
            <person name="Brown C.T."/>
            <person name="Hug L.A."/>
            <person name="Thomas B.C."/>
            <person name="Sharon I."/>
            <person name="Castelle C.J."/>
            <person name="Singh A."/>
            <person name="Wilkins M.J."/>
            <person name="Williams K.H."/>
            <person name="Banfield J.F."/>
        </authorList>
    </citation>
    <scope>NUCLEOTIDE SEQUENCE [LARGE SCALE GENOMIC DNA]</scope>
</reference>
<keyword evidence="3 6" id="KW-0812">Transmembrane</keyword>
<gene>
    <name evidence="7" type="ORF">US58_C0026G0003</name>
</gene>
<evidence type="ECO:0000313" key="7">
    <source>
        <dbReference type="EMBL" id="KKQ39897.1"/>
    </source>
</evidence>
<feature type="transmembrane region" description="Helical" evidence="6">
    <location>
        <begin position="223"/>
        <end position="245"/>
    </location>
</feature>
<dbReference type="Proteomes" id="UP000034333">
    <property type="component" value="Unassembled WGS sequence"/>
</dbReference>
<evidence type="ECO:0000256" key="2">
    <source>
        <dbReference type="ARBA" id="ARBA00007511"/>
    </source>
</evidence>
<name>A0A0G0HCG8_9BACT</name>
<dbReference type="Pfam" id="PF03741">
    <property type="entry name" value="TerC"/>
    <property type="match status" value="1"/>
</dbReference>
<dbReference type="STRING" id="1619036.US58_C0026G0003"/>
<organism evidence="7 8">
    <name type="scientific">Candidatus Magasanikbacteria bacterium GW2011_GWA2_37_8</name>
    <dbReference type="NCBI Taxonomy" id="1619036"/>
    <lineage>
        <taxon>Bacteria</taxon>
        <taxon>Candidatus Magasanikiibacteriota</taxon>
    </lineage>
</organism>
<evidence type="ECO:0000256" key="6">
    <source>
        <dbReference type="SAM" id="Phobius"/>
    </source>
</evidence>
<sequence length="306" mass="35018">MGIETNLFILFAVIVALFLVVDLGFLNKKSHKIEFKPALTQSLFWIAVSVVFGWLIFLYMGREMAAQFMSAYVTEKMLSVDNLFVIMLIFSFFKLEEKYHHKVLFWGILGAIIFRGIFIGAGAYISHQFYWVLYIFGAILLYTGIKLLRDKKEEHVDFNNNKIFKFAHKYLPFTTSHHGGKFFCRENGKFMFTLLFLVMLLVEGTDIIFAVDSIPAVFAISQNLFIVFTSNIFAVMGLRALFFLIESVLHRFHHLQKGLAVILLFIGLKMLSGIFGLHVSSLISFGVIMFALIVSIVLSVIFPKKI</sequence>
<comment type="subcellular location">
    <subcellularLocation>
        <location evidence="1">Membrane</location>
        <topology evidence="1">Multi-pass membrane protein</topology>
    </subcellularLocation>
</comment>
<feature type="transmembrane region" description="Helical" evidence="6">
    <location>
        <begin position="283"/>
        <end position="302"/>
    </location>
</feature>
<feature type="transmembrane region" description="Helical" evidence="6">
    <location>
        <begin position="257"/>
        <end position="277"/>
    </location>
</feature>
<evidence type="ECO:0000313" key="8">
    <source>
        <dbReference type="Proteomes" id="UP000034333"/>
    </source>
</evidence>
<evidence type="ECO:0000256" key="1">
    <source>
        <dbReference type="ARBA" id="ARBA00004141"/>
    </source>
</evidence>
<dbReference type="GO" id="GO:0016020">
    <property type="term" value="C:membrane"/>
    <property type="evidence" value="ECO:0007669"/>
    <property type="project" value="UniProtKB-SubCell"/>
</dbReference>
<feature type="transmembrane region" description="Helical" evidence="6">
    <location>
        <begin position="190"/>
        <end position="211"/>
    </location>
</feature>
<evidence type="ECO:0000256" key="3">
    <source>
        <dbReference type="ARBA" id="ARBA00022692"/>
    </source>
</evidence>
<keyword evidence="5 6" id="KW-0472">Membrane</keyword>
<feature type="transmembrane region" description="Helical" evidence="6">
    <location>
        <begin position="6"/>
        <end position="26"/>
    </location>
</feature>
<proteinExistence type="inferred from homology"/>
<protein>
    <submittedName>
        <fullName evidence="7">Integral membrane protein TerC</fullName>
    </submittedName>
</protein>
<keyword evidence="4 6" id="KW-1133">Transmembrane helix</keyword>
<comment type="similarity">
    <text evidence="2">Belongs to the TerC family.</text>
</comment>
<dbReference type="PANTHER" id="PTHR30238:SF0">
    <property type="entry name" value="THYLAKOID MEMBRANE PROTEIN TERC, CHLOROPLASTIC"/>
    <property type="match status" value="1"/>
</dbReference>
<dbReference type="NCBIfam" id="TIGR03718">
    <property type="entry name" value="R_switched_Alx"/>
    <property type="match status" value="1"/>
</dbReference>
<feature type="transmembrane region" description="Helical" evidence="6">
    <location>
        <begin position="38"/>
        <end position="57"/>
    </location>
</feature>
<accession>A0A0G0HCG8</accession>
<dbReference type="PATRIC" id="fig|1619036.3.peg.663"/>
<dbReference type="PANTHER" id="PTHR30238">
    <property type="entry name" value="MEMBRANE BOUND PREDICTED REDOX MODULATOR"/>
    <property type="match status" value="1"/>
</dbReference>
<dbReference type="EMBL" id="LBTN01000026">
    <property type="protein sequence ID" value="KKQ39897.1"/>
    <property type="molecule type" value="Genomic_DNA"/>
</dbReference>
<dbReference type="AlphaFoldDB" id="A0A0G0HCG8"/>
<evidence type="ECO:0000256" key="4">
    <source>
        <dbReference type="ARBA" id="ARBA00022989"/>
    </source>
</evidence>
<dbReference type="InterPro" id="IPR022369">
    <property type="entry name" value="Integral_membrane_TerC_rswitch"/>
</dbReference>
<feature type="transmembrane region" description="Helical" evidence="6">
    <location>
        <begin position="103"/>
        <end position="125"/>
    </location>
</feature>